<dbReference type="RefSeq" id="XP_049263367.1">
    <property type="nucleotide sequence ID" value="XM_049407156.1"/>
</dbReference>
<feature type="region of interest" description="Disordered" evidence="1">
    <location>
        <begin position="436"/>
        <end position="491"/>
    </location>
</feature>
<dbReference type="OrthoDB" id="3357002at2759"/>
<organism evidence="3 4">
    <name type="scientific">[Candida] subhashii</name>
    <dbReference type="NCBI Taxonomy" id="561895"/>
    <lineage>
        <taxon>Eukaryota</taxon>
        <taxon>Fungi</taxon>
        <taxon>Dikarya</taxon>
        <taxon>Ascomycota</taxon>
        <taxon>Saccharomycotina</taxon>
        <taxon>Pichiomycetes</taxon>
        <taxon>Debaryomycetaceae</taxon>
        <taxon>Spathaspora</taxon>
    </lineage>
</organism>
<feature type="transmembrane region" description="Helical" evidence="2">
    <location>
        <begin position="351"/>
        <end position="370"/>
    </location>
</feature>
<reference evidence="3 4" key="1">
    <citation type="journal article" date="2021" name="DNA Res.">
        <title>Genome analysis of Candida subhashii reveals its hybrid nature and dual mitochondrial genome conformations.</title>
        <authorList>
            <person name="Mixao V."/>
            <person name="Hegedusova E."/>
            <person name="Saus E."/>
            <person name="Pryszcz L.P."/>
            <person name="Cillingova A."/>
            <person name="Nosek J."/>
            <person name="Gabaldon T."/>
        </authorList>
    </citation>
    <scope>NUCLEOTIDE SEQUENCE [LARGE SCALE GENOMIC DNA]</scope>
    <source>
        <strain evidence="3 4">CBS 10753</strain>
    </source>
</reference>
<evidence type="ECO:0000256" key="1">
    <source>
        <dbReference type="SAM" id="MobiDB-lite"/>
    </source>
</evidence>
<feature type="transmembrane region" description="Helical" evidence="2">
    <location>
        <begin position="215"/>
        <end position="237"/>
    </location>
</feature>
<keyword evidence="2" id="KW-1133">Transmembrane helix</keyword>
<dbReference type="GeneID" id="73470114"/>
<evidence type="ECO:0000313" key="4">
    <source>
        <dbReference type="Proteomes" id="UP000694255"/>
    </source>
</evidence>
<feature type="transmembrane region" description="Helical" evidence="2">
    <location>
        <begin position="98"/>
        <end position="118"/>
    </location>
</feature>
<feature type="transmembrane region" description="Helical" evidence="2">
    <location>
        <begin position="72"/>
        <end position="91"/>
    </location>
</feature>
<dbReference type="PANTHER" id="PTHR35184:SF1">
    <property type="entry name" value="INTEGRAL MEMBRANE PROTEIN"/>
    <property type="match status" value="1"/>
</dbReference>
<keyword evidence="2" id="KW-0812">Transmembrane</keyword>
<keyword evidence="2" id="KW-0472">Membrane</keyword>
<dbReference type="Proteomes" id="UP000694255">
    <property type="component" value="Unassembled WGS sequence"/>
</dbReference>
<dbReference type="AlphaFoldDB" id="A0A8J5QMG0"/>
<feature type="transmembrane region" description="Helical" evidence="2">
    <location>
        <begin position="138"/>
        <end position="158"/>
    </location>
</feature>
<feature type="compositionally biased region" description="Basic and acidic residues" evidence="1">
    <location>
        <begin position="481"/>
        <end position="491"/>
    </location>
</feature>
<protein>
    <submittedName>
        <fullName evidence="3">Uncharacterized protein</fullName>
    </submittedName>
</protein>
<dbReference type="Pfam" id="PF11309">
    <property type="entry name" value="DUF3112"/>
    <property type="match status" value="1"/>
</dbReference>
<dbReference type="PANTHER" id="PTHR35184">
    <property type="entry name" value="YALI0C10208P"/>
    <property type="match status" value="1"/>
</dbReference>
<keyword evidence="4" id="KW-1185">Reference proteome</keyword>
<gene>
    <name evidence="3" type="ORF">J8A68_003313</name>
</gene>
<proteinExistence type="predicted"/>
<dbReference type="EMBL" id="JAGSYN010000144">
    <property type="protein sequence ID" value="KAG7663135.1"/>
    <property type="molecule type" value="Genomic_DNA"/>
</dbReference>
<accession>A0A8J5QMG0</accession>
<feature type="transmembrane region" description="Helical" evidence="2">
    <location>
        <begin position="314"/>
        <end position="339"/>
    </location>
</feature>
<sequence length="491" mass="55170">MSEENTAVAGLVNLLAAMFDGPAPGTGIKPLVTFAKNLMGDELPPALIEFNIGYQNNLFGGYPGSKDEVPSIIFAAIFGVIMLIHALILIINSSRGHYFWISYVWVFYCICKVIGFALRAKWATNATLVDLGLTSEVFLIVPAIILVSANLILAQRLFTWRHPVGGSRKLFWGFMFTLYGFVLILIGITIAASFVPYLNFLSQSSYDSWVKVVQFTSVCVLAYSLTSVALIGLSFWLPTSKDENLYTYQPWWIESFAPFYFVEKNASQKAEAGFMKRNSNHRHAIRVIAATHHHYKVVKGVSNQRGDLKHNVSIMILIATTILIFIGAIGRAIVVFQYRYNKDASKAAEPWFMYICWGIFEIIINFIYIIGRVDLRFYRPDILPQAVRAIVTAEQTYYPSSDEEEEGFHRDRPETYHVLKEKNPNPNEVINIQAQGVTSVPPQQRRPADHDGFESGDWEFASPVGKISATSSESKNAAAPENDKTAHDFKF</sequence>
<name>A0A8J5QMG0_9ASCO</name>
<dbReference type="InterPro" id="IPR021460">
    <property type="entry name" value="DUF3112"/>
</dbReference>
<comment type="caution">
    <text evidence="3">The sequence shown here is derived from an EMBL/GenBank/DDBJ whole genome shotgun (WGS) entry which is preliminary data.</text>
</comment>
<evidence type="ECO:0000256" key="2">
    <source>
        <dbReference type="SAM" id="Phobius"/>
    </source>
</evidence>
<evidence type="ECO:0000313" key="3">
    <source>
        <dbReference type="EMBL" id="KAG7663135.1"/>
    </source>
</evidence>
<feature type="transmembrane region" description="Helical" evidence="2">
    <location>
        <begin position="170"/>
        <end position="195"/>
    </location>
</feature>